<dbReference type="Proteomes" id="UP001059041">
    <property type="component" value="Linkage Group LG5"/>
</dbReference>
<dbReference type="AlphaFoldDB" id="A0A9W7WXB0"/>
<evidence type="ECO:0000313" key="1">
    <source>
        <dbReference type="EMBL" id="KAI7810187.1"/>
    </source>
</evidence>
<protein>
    <submittedName>
        <fullName evidence="1">Uncharacterized protein</fullName>
    </submittedName>
</protein>
<dbReference type="EMBL" id="JAFHDT010000005">
    <property type="protein sequence ID" value="KAI7810187.1"/>
    <property type="molecule type" value="Genomic_DNA"/>
</dbReference>
<accession>A0A9W7WXB0</accession>
<organism evidence="1 2">
    <name type="scientific">Triplophysa rosa</name>
    <name type="common">Cave loach</name>
    <dbReference type="NCBI Taxonomy" id="992332"/>
    <lineage>
        <taxon>Eukaryota</taxon>
        <taxon>Metazoa</taxon>
        <taxon>Chordata</taxon>
        <taxon>Craniata</taxon>
        <taxon>Vertebrata</taxon>
        <taxon>Euteleostomi</taxon>
        <taxon>Actinopterygii</taxon>
        <taxon>Neopterygii</taxon>
        <taxon>Teleostei</taxon>
        <taxon>Ostariophysi</taxon>
        <taxon>Cypriniformes</taxon>
        <taxon>Nemacheilidae</taxon>
        <taxon>Triplophysa</taxon>
    </lineage>
</organism>
<reference evidence="1" key="1">
    <citation type="submission" date="2021-02" db="EMBL/GenBank/DDBJ databases">
        <title>Comparative genomics reveals that relaxation of natural selection precedes convergent phenotypic evolution of cavefish.</title>
        <authorList>
            <person name="Peng Z."/>
        </authorList>
    </citation>
    <scope>NUCLEOTIDE SEQUENCE</scope>
    <source>
        <tissue evidence="1">Muscle</tissue>
    </source>
</reference>
<comment type="caution">
    <text evidence="1">The sequence shown here is derived from an EMBL/GenBank/DDBJ whole genome shotgun (WGS) entry which is preliminary data.</text>
</comment>
<sequence>MSTNKLQLQIVFSHKDDFCKLVYLFKPRLFRGRKASDILVWITESEPPAIHRAVCEEITDQLCIANATLYR</sequence>
<feature type="non-terminal residue" evidence="1">
    <location>
        <position position="1"/>
    </location>
</feature>
<keyword evidence="2" id="KW-1185">Reference proteome</keyword>
<proteinExistence type="predicted"/>
<evidence type="ECO:0000313" key="2">
    <source>
        <dbReference type="Proteomes" id="UP001059041"/>
    </source>
</evidence>
<gene>
    <name evidence="1" type="ORF">IRJ41_022996</name>
</gene>
<name>A0A9W7WXB0_TRIRA</name>